<sequence length="309" mass="35355">MFSFTVEEMVVAISHGYATRLSRMDDAMEWLSAANLEDLFYPLLGYLTYEGDVVGFVTEPFDGEPLLSPDNLSLIYDMFQRLESNQLFVPFEISPWDMQVKDGKIRLIDGGLDCVFHWTKLLRSEKLVARKEHWATVDKLEDLIINYNRCGETRSMDKNDPDELCWLAAFTYDKTLRLVAYIPTPEHPLTDAWVRTIRSVQRSTMERHRRAIRSDSKVGIAGSTTSRIEELDSTSNGDEENPEKLAIRPVRLSVLYKPYRRGHSEQRRAICASSSKAPNDTIIGVGSPDFELDQNCDNENTVEQPSDFI</sequence>
<dbReference type="OrthoDB" id="2874131at2759"/>
<feature type="region of interest" description="Disordered" evidence="1">
    <location>
        <begin position="223"/>
        <end position="243"/>
    </location>
</feature>
<dbReference type="Proteomes" id="UP000054007">
    <property type="component" value="Unassembled WGS sequence"/>
</dbReference>
<evidence type="ECO:0000313" key="2">
    <source>
        <dbReference type="EMBL" id="KIY63883.1"/>
    </source>
</evidence>
<keyword evidence="3" id="KW-1185">Reference proteome</keyword>
<organism evidence="2 3">
    <name type="scientific">Cylindrobasidium torrendii FP15055 ss-10</name>
    <dbReference type="NCBI Taxonomy" id="1314674"/>
    <lineage>
        <taxon>Eukaryota</taxon>
        <taxon>Fungi</taxon>
        <taxon>Dikarya</taxon>
        <taxon>Basidiomycota</taxon>
        <taxon>Agaricomycotina</taxon>
        <taxon>Agaricomycetes</taxon>
        <taxon>Agaricomycetidae</taxon>
        <taxon>Agaricales</taxon>
        <taxon>Marasmiineae</taxon>
        <taxon>Physalacriaceae</taxon>
        <taxon>Cylindrobasidium</taxon>
    </lineage>
</organism>
<evidence type="ECO:0000256" key="1">
    <source>
        <dbReference type="SAM" id="MobiDB-lite"/>
    </source>
</evidence>
<evidence type="ECO:0000313" key="3">
    <source>
        <dbReference type="Proteomes" id="UP000054007"/>
    </source>
</evidence>
<name>A0A0D7AZT5_9AGAR</name>
<dbReference type="AlphaFoldDB" id="A0A0D7AZT5"/>
<gene>
    <name evidence="2" type="ORF">CYLTODRAFT_493571</name>
</gene>
<dbReference type="EMBL" id="KN880667">
    <property type="protein sequence ID" value="KIY63883.1"/>
    <property type="molecule type" value="Genomic_DNA"/>
</dbReference>
<protein>
    <submittedName>
        <fullName evidence="2">Uncharacterized protein</fullName>
    </submittedName>
</protein>
<proteinExistence type="predicted"/>
<accession>A0A0D7AZT5</accession>
<reference evidence="2 3" key="1">
    <citation type="journal article" date="2015" name="Fungal Genet. Biol.">
        <title>Evolution of novel wood decay mechanisms in Agaricales revealed by the genome sequences of Fistulina hepatica and Cylindrobasidium torrendii.</title>
        <authorList>
            <person name="Floudas D."/>
            <person name="Held B.W."/>
            <person name="Riley R."/>
            <person name="Nagy L.G."/>
            <person name="Koehler G."/>
            <person name="Ransdell A.S."/>
            <person name="Younus H."/>
            <person name="Chow J."/>
            <person name="Chiniquy J."/>
            <person name="Lipzen A."/>
            <person name="Tritt A."/>
            <person name="Sun H."/>
            <person name="Haridas S."/>
            <person name="LaButti K."/>
            <person name="Ohm R.A."/>
            <person name="Kues U."/>
            <person name="Blanchette R.A."/>
            <person name="Grigoriev I.V."/>
            <person name="Minto R.E."/>
            <person name="Hibbett D.S."/>
        </authorList>
    </citation>
    <scope>NUCLEOTIDE SEQUENCE [LARGE SCALE GENOMIC DNA]</scope>
    <source>
        <strain evidence="2 3">FP15055 ss-10</strain>
    </source>
</reference>